<organism evidence="1 2">
    <name type="scientific">Rotaria sordida</name>
    <dbReference type="NCBI Taxonomy" id="392033"/>
    <lineage>
        <taxon>Eukaryota</taxon>
        <taxon>Metazoa</taxon>
        <taxon>Spiralia</taxon>
        <taxon>Gnathifera</taxon>
        <taxon>Rotifera</taxon>
        <taxon>Eurotatoria</taxon>
        <taxon>Bdelloidea</taxon>
        <taxon>Philodinida</taxon>
        <taxon>Philodinidae</taxon>
        <taxon>Rotaria</taxon>
    </lineage>
</organism>
<feature type="non-terminal residue" evidence="1">
    <location>
        <position position="1"/>
    </location>
</feature>
<gene>
    <name evidence="1" type="ORF">FNK824_LOCUS37953</name>
</gene>
<name>A0A820DTJ3_9BILA</name>
<dbReference type="Proteomes" id="UP000663874">
    <property type="component" value="Unassembled WGS sequence"/>
</dbReference>
<dbReference type="EMBL" id="CAJOBE010020401">
    <property type="protein sequence ID" value="CAF4236322.1"/>
    <property type="molecule type" value="Genomic_DNA"/>
</dbReference>
<evidence type="ECO:0000313" key="2">
    <source>
        <dbReference type="Proteomes" id="UP000663874"/>
    </source>
</evidence>
<dbReference type="AlphaFoldDB" id="A0A820DTJ3"/>
<sequence length="38" mass="4416">TLKYGQLIGDQRVKTMKPKHKSQGEIVDQLGYRYSTFT</sequence>
<protein>
    <submittedName>
        <fullName evidence="1">Uncharacterized protein</fullName>
    </submittedName>
</protein>
<accession>A0A820DTJ3</accession>
<comment type="caution">
    <text evidence="1">The sequence shown here is derived from an EMBL/GenBank/DDBJ whole genome shotgun (WGS) entry which is preliminary data.</text>
</comment>
<reference evidence="1" key="1">
    <citation type="submission" date="2021-02" db="EMBL/GenBank/DDBJ databases">
        <authorList>
            <person name="Nowell W R."/>
        </authorList>
    </citation>
    <scope>NUCLEOTIDE SEQUENCE</scope>
</reference>
<evidence type="ECO:0000313" key="1">
    <source>
        <dbReference type="EMBL" id="CAF4236322.1"/>
    </source>
</evidence>
<proteinExistence type="predicted"/>